<feature type="compositionally biased region" description="Polar residues" evidence="1">
    <location>
        <begin position="9"/>
        <end position="36"/>
    </location>
</feature>
<dbReference type="Proteomes" id="UP000193411">
    <property type="component" value="Unassembled WGS sequence"/>
</dbReference>
<evidence type="ECO:0000313" key="3">
    <source>
        <dbReference type="Proteomes" id="UP000193411"/>
    </source>
</evidence>
<feature type="region of interest" description="Disordered" evidence="1">
    <location>
        <begin position="1"/>
        <end position="46"/>
    </location>
</feature>
<keyword evidence="3" id="KW-1185">Reference proteome</keyword>
<dbReference type="AlphaFoldDB" id="A0A1Y2HDM6"/>
<protein>
    <submittedName>
        <fullName evidence="2">Uncharacterized protein</fullName>
    </submittedName>
</protein>
<accession>A0A1Y2HDM6</accession>
<comment type="caution">
    <text evidence="2">The sequence shown here is derived from an EMBL/GenBank/DDBJ whole genome shotgun (WGS) entry which is preliminary data.</text>
</comment>
<name>A0A1Y2HDM6_9FUNG</name>
<dbReference type="EMBL" id="MCFL01000043">
    <property type="protein sequence ID" value="ORZ32688.1"/>
    <property type="molecule type" value="Genomic_DNA"/>
</dbReference>
<gene>
    <name evidence="2" type="ORF">BCR44DRAFT_1501825</name>
</gene>
<proteinExistence type="predicted"/>
<evidence type="ECO:0000256" key="1">
    <source>
        <dbReference type="SAM" id="MobiDB-lite"/>
    </source>
</evidence>
<reference evidence="2 3" key="1">
    <citation type="submission" date="2016-07" db="EMBL/GenBank/DDBJ databases">
        <title>Pervasive Adenine N6-methylation of Active Genes in Fungi.</title>
        <authorList>
            <consortium name="DOE Joint Genome Institute"/>
            <person name="Mondo S.J."/>
            <person name="Dannebaum R.O."/>
            <person name="Kuo R.C."/>
            <person name="Labutti K."/>
            <person name="Haridas S."/>
            <person name="Kuo A."/>
            <person name="Salamov A."/>
            <person name="Ahrendt S.R."/>
            <person name="Lipzen A."/>
            <person name="Sullivan W."/>
            <person name="Andreopoulos W.B."/>
            <person name="Clum A."/>
            <person name="Lindquist E."/>
            <person name="Daum C."/>
            <person name="Ramamoorthy G.K."/>
            <person name="Gryganskyi A."/>
            <person name="Culley D."/>
            <person name="Magnuson J.K."/>
            <person name="James T.Y."/>
            <person name="O'Malley M.A."/>
            <person name="Stajich J.E."/>
            <person name="Spatafora J.W."/>
            <person name="Visel A."/>
            <person name="Grigoriev I.V."/>
        </authorList>
    </citation>
    <scope>NUCLEOTIDE SEQUENCE [LARGE SCALE GENOMIC DNA]</scope>
    <source>
        <strain evidence="2 3">PL171</strain>
    </source>
</reference>
<sequence length="133" mass="13887">MATCPRHFSTGNQTTGTEATQADAQLPSQADLSTANDLPAAAASPTRSRKAVDLLADLPNDVLGMLLSPQQHWYLAASDLVALACPCKLATSTVLPLIYARPSVPSLAALSDLCAAFESNRELATARSLIHGN</sequence>
<organism evidence="2 3">
    <name type="scientific">Catenaria anguillulae PL171</name>
    <dbReference type="NCBI Taxonomy" id="765915"/>
    <lineage>
        <taxon>Eukaryota</taxon>
        <taxon>Fungi</taxon>
        <taxon>Fungi incertae sedis</taxon>
        <taxon>Blastocladiomycota</taxon>
        <taxon>Blastocladiomycetes</taxon>
        <taxon>Blastocladiales</taxon>
        <taxon>Catenariaceae</taxon>
        <taxon>Catenaria</taxon>
    </lineage>
</organism>
<evidence type="ECO:0000313" key="2">
    <source>
        <dbReference type="EMBL" id="ORZ32688.1"/>
    </source>
</evidence>